<evidence type="ECO:0000313" key="2">
    <source>
        <dbReference type="EMBL" id="TLS67923.1"/>
    </source>
</evidence>
<comment type="caution">
    <text evidence="2">The sequence shown here is derived from an EMBL/GenBank/DDBJ whole genome shotgun (WGS) entry which is preliminary data.</text>
</comment>
<evidence type="ECO:0000313" key="3">
    <source>
        <dbReference type="Proteomes" id="UP000306585"/>
    </source>
</evidence>
<dbReference type="Pfam" id="PF01882">
    <property type="entry name" value="DUF58"/>
    <property type="match status" value="1"/>
</dbReference>
<dbReference type="PANTHER" id="PTHR33608">
    <property type="entry name" value="BLL2464 PROTEIN"/>
    <property type="match status" value="1"/>
</dbReference>
<dbReference type="EMBL" id="VBRY01000004">
    <property type="protein sequence ID" value="TLS67923.1"/>
    <property type="molecule type" value="Genomic_DNA"/>
</dbReference>
<name>A0A5R9GU30_9PROT</name>
<dbReference type="PANTHER" id="PTHR33608:SF12">
    <property type="entry name" value="DUF58 DOMAIN-CONTAINING PROTEIN"/>
    <property type="match status" value="1"/>
</dbReference>
<feature type="domain" description="DUF58" evidence="1">
    <location>
        <begin position="30"/>
        <end position="250"/>
    </location>
</feature>
<dbReference type="AlphaFoldDB" id="A0A5R9GU30"/>
<dbReference type="InterPro" id="IPR002881">
    <property type="entry name" value="DUF58"/>
</dbReference>
<dbReference type="Proteomes" id="UP000306585">
    <property type="component" value="Unassembled WGS sequence"/>
</dbReference>
<reference evidence="2 3" key="1">
    <citation type="journal article" date="2019" name="Appl. Environ. Microbiol.">
        <title>Environmental Evidence and Genomic Insight of Iron-oxidizing Bacteria Preference Towards More Corrosion Resistant Stainless Steel at Higher Salinities.</title>
        <authorList>
            <person name="Garrison C.E."/>
            <person name="Price K.A."/>
            <person name="Field E.K."/>
        </authorList>
    </citation>
    <scope>NUCLEOTIDE SEQUENCE [LARGE SCALE GENOMIC DNA]</scope>
    <source>
        <strain evidence="2 3">P3</strain>
    </source>
</reference>
<proteinExistence type="predicted"/>
<protein>
    <submittedName>
        <fullName evidence="2">DUF58 domain-containing protein</fullName>
    </submittedName>
</protein>
<dbReference type="RefSeq" id="WP_138238820.1">
    <property type="nucleotide sequence ID" value="NZ_VBRY01000004.1"/>
</dbReference>
<organism evidence="2 3">
    <name type="scientific">Mariprofundus erugo</name>
    <dbReference type="NCBI Taxonomy" id="2528639"/>
    <lineage>
        <taxon>Bacteria</taxon>
        <taxon>Pseudomonadati</taxon>
        <taxon>Pseudomonadota</taxon>
        <taxon>Candidatius Mariprofundia</taxon>
        <taxon>Mariprofundales</taxon>
        <taxon>Mariprofundaceae</taxon>
        <taxon>Mariprofundus</taxon>
    </lineage>
</organism>
<accession>A0A5R9GU30</accession>
<evidence type="ECO:0000259" key="1">
    <source>
        <dbReference type="Pfam" id="PF01882"/>
    </source>
</evidence>
<gene>
    <name evidence="2" type="ORF">FEF65_05615</name>
</gene>
<sequence>MLHLASGYPRAQMTGPHLSRFQGHGIEFDEVRLYQPGDEIRNMDWRVTARTGKPHTKLFREERERPAMVLVDFRPAMFFATRGALKAVIAAECAALLAWSVLHQGDRVGCMILDDDGSGTAAAIRPARGKRTVMRMLGQLACHRSWEQRPAPCQESLMRVLQRSAAAAPTGSLMIMVSDGRGLDAASELMMARLLTHHTILFVLVFDPFEKAMADVGHLYASDGQQQCSIDTGRESTRSEHAIRFRERREALARLQRHRGFILIECATDDDPFTVLKSRIGGRR</sequence>
<keyword evidence="3" id="KW-1185">Reference proteome</keyword>